<name>A0A521EIZ1_9SPHI</name>
<dbReference type="PANTHER" id="PTHR41317">
    <property type="entry name" value="PD-(D_E)XK NUCLEASE FAMILY TRANSPOSASE"/>
    <property type="match status" value="1"/>
</dbReference>
<dbReference type="NCBIfam" id="TIGR01784">
    <property type="entry name" value="T_den_put_tspse"/>
    <property type="match status" value="1"/>
</dbReference>
<dbReference type="EMBL" id="FXTN01000008">
    <property type="protein sequence ID" value="SMO83832.1"/>
    <property type="molecule type" value="Genomic_DNA"/>
</dbReference>
<dbReference type="Pfam" id="PF12784">
    <property type="entry name" value="PDDEXK_2"/>
    <property type="match status" value="1"/>
</dbReference>
<gene>
    <name evidence="1" type="ORF">SAMN06265348_108203</name>
</gene>
<dbReference type="Proteomes" id="UP000320300">
    <property type="component" value="Unassembled WGS sequence"/>
</dbReference>
<proteinExistence type="predicted"/>
<protein>
    <recommendedName>
        <fullName evidence="3">Rpn family recombination-promoting nuclease/putative transposase</fullName>
    </recommendedName>
</protein>
<dbReference type="AlphaFoldDB" id="A0A521EIZ1"/>
<evidence type="ECO:0008006" key="3">
    <source>
        <dbReference type="Google" id="ProtNLM"/>
    </source>
</evidence>
<keyword evidence="2" id="KW-1185">Reference proteome</keyword>
<dbReference type="RefSeq" id="WP_394348327.1">
    <property type="nucleotide sequence ID" value="NZ_FXTN01000008.1"/>
</dbReference>
<sequence length="365" mass="42669">MAIKFFHRIKKRKIKPKVNFKYIKLTLYVCFVIDEQHMIQSATRFIDPLSDFGFKHIFGSDSNKEILINFLNQLFNGQKEIKDLTYSPTEHGGDLKDSKRVFFDFLCTGHQGEQFIIEMQRGEQKNFRDRAVFYTSRLINEQLPRGSNHWNIDLKEVFLVAILGFNFKDSNPDQYLHDIALTNTHTGEIFYHKLNYKFLELPKLVKTETELETDLDRWLFLLKHMADLKKEPVGLDDGIFKKVFKIAEISNLTREEKEMYDSNLKAQWDYENSIAYAKERAAEEGRKEGLQKGIEEGIAKGIEQGIEKGLEQGLERGLEQGLEKGLEEGQHKKSMEIAIRMRKEKMPLDMIARLTNLSFSEIEKL</sequence>
<reference evidence="1 2" key="1">
    <citation type="submission" date="2017-05" db="EMBL/GenBank/DDBJ databases">
        <authorList>
            <person name="Varghese N."/>
            <person name="Submissions S."/>
        </authorList>
    </citation>
    <scope>NUCLEOTIDE SEQUENCE [LARGE SCALE GENOMIC DNA]</scope>
    <source>
        <strain evidence="1 2">DSM 19036</strain>
    </source>
</reference>
<organism evidence="1 2">
    <name type="scientific">Pedobacter westerhofensis</name>
    <dbReference type="NCBI Taxonomy" id="425512"/>
    <lineage>
        <taxon>Bacteria</taxon>
        <taxon>Pseudomonadati</taxon>
        <taxon>Bacteroidota</taxon>
        <taxon>Sphingobacteriia</taxon>
        <taxon>Sphingobacteriales</taxon>
        <taxon>Sphingobacteriaceae</taxon>
        <taxon>Pedobacter</taxon>
    </lineage>
</organism>
<accession>A0A521EIZ1</accession>
<dbReference type="InterPro" id="IPR010106">
    <property type="entry name" value="RpnA"/>
</dbReference>
<evidence type="ECO:0000313" key="2">
    <source>
        <dbReference type="Proteomes" id="UP000320300"/>
    </source>
</evidence>
<dbReference type="PANTHER" id="PTHR41317:SF1">
    <property type="entry name" value="PD-(D_E)XK NUCLEASE FAMILY TRANSPOSASE"/>
    <property type="match status" value="1"/>
</dbReference>
<evidence type="ECO:0000313" key="1">
    <source>
        <dbReference type="EMBL" id="SMO83832.1"/>
    </source>
</evidence>